<proteinExistence type="predicted"/>
<evidence type="ECO:0000313" key="2">
    <source>
        <dbReference type="Proteomes" id="UP000012128"/>
    </source>
</evidence>
<dbReference type="Proteomes" id="UP000012128">
    <property type="component" value="Unassembled WGS sequence"/>
</dbReference>
<dbReference type="EMBL" id="AFLW02000156">
    <property type="protein sequence ID" value="EMM81039.1"/>
    <property type="molecule type" value="Genomic_DNA"/>
</dbReference>
<name>M6GEW2_LEPIR</name>
<organism evidence="1 2">
    <name type="scientific">Leptospira interrogans str. 2006001854</name>
    <dbReference type="NCBI Taxonomy" id="1001590"/>
    <lineage>
        <taxon>Bacteria</taxon>
        <taxon>Pseudomonadati</taxon>
        <taxon>Spirochaetota</taxon>
        <taxon>Spirochaetia</taxon>
        <taxon>Leptospirales</taxon>
        <taxon>Leptospiraceae</taxon>
        <taxon>Leptospira</taxon>
    </lineage>
</organism>
<gene>
    <name evidence="1" type="ORF">LEP1GSC037_5100</name>
</gene>
<protein>
    <submittedName>
        <fullName evidence="1">Uncharacterized protein</fullName>
    </submittedName>
</protein>
<reference evidence="1 2" key="1">
    <citation type="submission" date="2013-01" db="EMBL/GenBank/DDBJ databases">
        <authorList>
            <person name="Harkins D.M."/>
            <person name="Durkin A.S."/>
            <person name="Brinkac L.M."/>
            <person name="Haft D.H."/>
            <person name="Selengut J.D."/>
            <person name="Sanka R."/>
            <person name="DePew J."/>
            <person name="Purushe J."/>
            <person name="Hospenthal D.R."/>
            <person name="Murray C.K."/>
            <person name="Pimentel G."/>
            <person name="Wasfy M."/>
            <person name="Parker T."/>
            <person name="Miller R.S."/>
            <person name="Vinetz J.M."/>
            <person name="Sutton G.G."/>
            <person name="Nierman W.C."/>
            <person name="Fouts D.E."/>
        </authorList>
    </citation>
    <scope>NUCLEOTIDE SEQUENCE [LARGE SCALE GENOMIC DNA]</scope>
    <source>
        <strain evidence="1 2">2006001854</strain>
    </source>
</reference>
<accession>M6GEW2</accession>
<sequence length="160" mass="18463">MEAGKDDLLFVFHKSNGDMKLSVYDNGVLLRSVNASNFAETISDTETTQARLETILPHFEGKYVVSSFSIFDKKNSRFKSRRIFKYDFETKTATLLKEIQDPSESLYWILKDNDFLYGKLKQKKKVLFVFKSIATMAHTSTIFDSTTFLPEVFGERPGWT</sequence>
<comment type="caution">
    <text evidence="1">The sequence shown here is derived from an EMBL/GenBank/DDBJ whole genome shotgun (WGS) entry which is preliminary data.</text>
</comment>
<dbReference type="AlphaFoldDB" id="M6GEW2"/>
<evidence type="ECO:0000313" key="1">
    <source>
        <dbReference type="EMBL" id="EMM81039.1"/>
    </source>
</evidence>